<dbReference type="FunFam" id="1.20.140.10:FF:000001">
    <property type="entry name" value="Acyl-CoA dehydrogenase"/>
    <property type="match status" value="1"/>
</dbReference>
<dbReference type="EMBL" id="HE965806">
    <property type="protein sequence ID" value="CCJ54775.1"/>
    <property type="molecule type" value="Genomic_DNA"/>
</dbReference>
<dbReference type="SUPFAM" id="SSF56645">
    <property type="entry name" value="Acyl-CoA dehydrogenase NM domain-like"/>
    <property type="match status" value="1"/>
</dbReference>
<dbReference type="InterPro" id="IPR046373">
    <property type="entry name" value="Acyl-CoA_Oxase/DH_mid-dom_sf"/>
</dbReference>
<sequence>MSIETSNLPGLKEEHELLRSQVRRFVEREVIPHAQAWEHDGHTPRPVIRRMGELGMLGMRFPESYGGADADTVASVVFAEELGRSTFGGFAITILTQTDTASPPIAAVGTPQQKARYLPAIVRGECLVAIAMTEPDVGSDIATLRTRAVRDGDEWVLDGAKTFITNGVHADLYVVAARTDASARPSQGVSLFLVDKGTPGLRVERRLDKMGWKSSDTAQLSFDGCRVPAGALLGEPNRGFAALMRNVQNERLVLAAQALGESQAAIAQTLDYTRLRKAFGATLWDKQAIRHRLAMLAARVESARHFVYSVAALDARGVECVKEVSMIKALCGELVNEVMDDCVQFHGATGYMQGTAVERMYRDARVHAIGGGATEIMLEEVAKRM</sequence>
<dbReference type="SUPFAM" id="SSF47203">
    <property type="entry name" value="Acyl-CoA dehydrogenase C-terminal domain-like"/>
    <property type="match status" value="1"/>
</dbReference>
<keyword evidence="5" id="KW-0560">Oxidoreductase</keyword>
<dbReference type="PANTHER" id="PTHR43884">
    <property type="entry name" value="ACYL-COA DEHYDROGENASE"/>
    <property type="match status" value="1"/>
</dbReference>
<dbReference type="InterPro" id="IPR037069">
    <property type="entry name" value="AcylCoA_DH/ox_N_sf"/>
</dbReference>
<reference evidence="9 10" key="1">
    <citation type="journal article" date="2012" name="BMC Genomics">
        <title>Comparative genomics of the classical Bordetella subspecies: the evolution and exchange of virulence-associated diversity amongst closely related pathogens.</title>
        <authorList>
            <person name="Park J."/>
            <person name="Zhang Y."/>
            <person name="Buboltz A.M."/>
            <person name="Zhang X."/>
            <person name="Schuster S.C."/>
            <person name="Ahuja U."/>
            <person name="Liu M."/>
            <person name="Miller J.F."/>
            <person name="Sebaihia M."/>
            <person name="Bentley S.D."/>
            <person name="Parkhill J."/>
            <person name="Harvill E.T."/>
        </authorList>
    </citation>
    <scope>NUCLEOTIDE SEQUENCE [LARGE SCALE GENOMIC DNA]</scope>
    <source>
        <strain evidence="9 10">253</strain>
    </source>
</reference>
<evidence type="ECO:0000256" key="4">
    <source>
        <dbReference type="ARBA" id="ARBA00022827"/>
    </source>
</evidence>
<comment type="cofactor">
    <cofactor evidence="1">
        <name>FAD</name>
        <dbReference type="ChEBI" id="CHEBI:57692"/>
    </cofactor>
</comment>
<dbReference type="GO" id="GO:0050660">
    <property type="term" value="F:flavin adenine dinucleotide binding"/>
    <property type="evidence" value="ECO:0007669"/>
    <property type="project" value="InterPro"/>
</dbReference>
<protein>
    <submittedName>
        <fullName evidence="9">Acyl-CoA dehydrogenase</fullName>
    </submittedName>
</protein>
<keyword evidence="4" id="KW-0274">FAD</keyword>
<dbReference type="OrthoDB" id="7807987at2"/>
<feature type="domain" description="Acyl-CoA oxidase/dehydrogenase middle" evidence="7">
    <location>
        <begin position="129"/>
        <end position="225"/>
    </location>
</feature>
<feature type="domain" description="Acyl-CoA dehydrogenase/oxidase C-terminal" evidence="6">
    <location>
        <begin position="237"/>
        <end position="385"/>
    </location>
</feature>
<evidence type="ECO:0000256" key="1">
    <source>
        <dbReference type="ARBA" id="ARBA00001974"/>
    </source>
</evidence>
<dbReference type="GO" id="GO:0003995">
    <property type="term" value="F:acyl-CoA dehydrogenase activity"/>
    <property type="evidence" value="ECO:0007669"/>
    <property type="project" value="TreeGrafter"/>
</dbReference>
<dbReference type="Pfam" id="PF02771">
    <property type="entry name" value="Acyl-CoA_dh_N"/>
    <property type="match status" value="1"/>
</dbReference>
<evidence type="ECO:0000256" key="5">
    <source>
        <dbReference type="ARBA" id="ARBA00023002"/>
    </source>
</evidence>
<dbReference type="Proteomes" id="UP000007564">
    <property type="component" value="Chromosome"/>
</dbReference>
<dbReference type="InterPro" id="IPR013786">
    <property type="entry name" value="AcylCoA_DH/ox_N"/>
</dbReference>
<dbReference type="InterPro" id="IPR009100">
    <property type="entry name" value="AcylCoA_DH/oxidase_NM_dom_sf"/>
</dbReference>
<organism evidence="9 10">
    <name type="scientific">Bordetella bronchiseptica 253</name>
    <dbReference type="NCBI Taxonomy" id="568707"/>
    <lineage>
        <taxon>Bacteria</taxon>
        <taxon>Pseudomonadati</taxon>
        <taxon>Pseudomonadota</taxon>
        <taxon>Betaproteobacteria</taxon>
        <taxon>Burkholderiales</taxon>
        <taxon>Alcaligenaceae</taxon>
        <taxon>Bordetella</taxon>
    </lineage>
</organism>
<comment type="similarity">
    <text evidence="2">Belongs to the acyl-CoA dehydrogenase family.</text>
</comment>
<feature type="domain" description="Acyl-CoA dehydrogenase/oxidase N-terminal" evidence="8">
    <location>
        <begin position="13"/>
        <end position="125"/>
    </location>
</feature>
<dbReference type="InterPro" id="IPR009075">
    <property type="entry name" value="AcylCo_DH/oxidase_C"/>
</dbReference>
<dbReference type="Gene3D" id="1.10.540.10">
    <property type="entry name" value="Acyl-CoA dehydrogenase/oxidase, N-terminal domain"/>
    <property type="match status" value="1"/>
</dbReference>
<dbReference type="FunFam" id="1.10.540.10:FF:000002">
    <property type="entry name" value="Acyl-CoA dehydrogenase FadE19"/>
    <property type="match status" value="1"/>
</dbReference>
<keyword evidence="3" id="KW-0285">Flavoprotein</keyword>
<evidence type="ECO:0000256" key="3">
    <source>
        <dbReference type="ARBA" id="ARBA00022630"/>
    </source>
</evidence>
<dbReference type="Pfam" id="PF00441">
    <property type="entry name" value="Acyl-CoA_dh_1"/>
    <property type="match status" value="1"/>
</dbReference>
<dbReference type="Gene3D" id="1.20.140.10">
    <property type="entry name" value="Butyryl-CoA Dehydrogenase, subunit A, domain 3"/>
    <property type="match status" value="1"/>
</dbReference>
<evidence type="ECO:0000259" key="8">
    <source>
        <dbReference type="Pfam" id="PF02771"/>
    </source>
</evidence>
<dbReference type="HOGENOM" id="CLU_018204_0_3_4"/>
<dbReference type="Gene3D" id="2.40.110.10">
    <property type="entry name" value="Butyryl-CoA Dehydrogenase, subunit A, domain 2"/>
    <property type="match status" value="1"/>
</dbReference>
<accession>A0A0C6P5L3</accession>
<name>A0A0C6P5L3_BORBO</name>
<dbReference type="PANTHER" id="PTHR43884:SF12">
    <property type="entry name" value="ISOVALERYL-COA DEHYDROGENASE, MITOCHONDRIAL-RELATED"/>
    <property type="match status" value="1"/>
</dbReference>
<evidence type="ECO:0000313" key="10">
    <source>
        <dbReference type="Proteomes" id="UP000007564"/>
    </source>
</evidence>
<evidence type="ECO:0000259" key="7">
    <source>
        <dbReference type="Pfam" id="PF02770"/>
    </source>
</evidence>
<dbReference type="Pfam" id="PF02770">
    <property type="entry name" value="Acyl-CoA_dh_M"/>
    <property type="match status" value="1"/>
</dbReference>
<evidence type="ECO:0000259" key="6">
    <source>
        <dbReference type="Pfam" id="PF00441"/>
    </source>
</evidence>
<dbReference type="InterPro" id="IPR036250">
    <property type="entry name" value="AcylCo_DH-like_C"/>
</dbReference>
<dbReference type="FunFam" id="2.40.110.10:FF:000002">
    <property type="entry name" value="Acyl-CoA dehydrogenase fadE12"/>
    <property type="match status" value="1"/>
</dbReference>
<proteinExistence type="inferred from homology"/>
<dbReference type="KEGG" id="bbh:BN112_2858"/>
<dbReference type="RefSeq" id="WP_003807953.1">
    <property type="nucleotide sequence ID" value="NC_019382.1"/>
</dbReference>
<gene>
    <name evidence="9" type="ORF">BN112_2858</name>
</gene>
<dbReference type="InterPro" id="IPR006091">
    <property type="entry name" value="Acyl-CoA_Oxase/DH_mid-dom"/>
</dbReference>
<dbReference type="GeneID" id="56480748"/>
<evidence type="ECO:0000313" key="9">
    <source>
        <dbReference type="EMBL" id="CCJ54775.1"/>
    </source>
</evidence>
<evidence type="ECO:0000256" key="2">
    <source>
        <dbReference type="ARBA" id="ARBA00009347"/>
    </source>
</evidence>
<dbReference type="AlphaFoldDB" id="A0A0C6P5L3"/>